<comment type="caution">
    <text evidence="1">The sequence shown here is derived from an EMBL/GenBank/DDBJ whole genome shotgun (WGS) entry which is preliminary data.</text>
</comment>
<dbReference type="Proteomes" id="UP000789570">
    <property type="component" value="Unassembled WGS sequence"/>
</dbReference>
<accession>A0A9N9BVS6</accession>
<dbReference type="EMBL" id="CAJVPQ010001969">
    <property type="protein sequence ID" value="CAG8577743.1"/>
    <property type="molecule type" value="Genomic_DNA"/>
</dbReference>
<gene>
    <name evidence="1" type="ORF">FCALED_LOCUS7431</name>
</gene>
<evidence type="ECO:0000313" key="2">
    <source>
        <dbReference type="Proteomes" id="UP000789570"/>
    </source>
</evidence>
<sequence length="83" mass="9603">MDQLVGQEIQEIDFDSVAYFAFIKDITSLIMAKIIQIDIILYKETEDAVRCEEKITINGSYNVPVQIEGEGFKWSYMVIYNLT</sequence>
<dbReference type="AlphaFoldDB" id="A0A9N9BVS6"/>
<reference evidence="1" key="1">
    <citation type="submission" date="2021-06" db="EMBL/GenBank/DDBJ databases">
        <authorList>
            <person name="Kallberg Y."/>
            <person name="Tangrot J."/>
            <person name="Rosling A."/>
        </authorList>
    </citation>
    <scope>NUCLEOTIDE SEQUENCE</scope>
    <source>
        <strain evidence="1">UK204</strain>
    </source>
</reference>
<proteinExistence type="predicted"/>
<keyword evidence="2" id="KW-1185">Reference proteome</keyword>
<protein>
    <submittedName>
        <fullName evidence="1">11180_t:CDS:1</fullName>
    </submittedName>
</protein>
<evidence type="ECO:0000313" key="1">
    <source>
        <dbReference type="EMBL" id="CAG8577743.1"/>
    </source>
</evidence>
<name>A0A9N9BVS6_9GLOM</name>
<organism evidence="1 2">
    <name type="scientific">Funneliformis caledonium</name>
    <dbReference type="NCBI Taxonomy" id="1117310"/>
    <lineage>
        <taxon>Eukaryota</taxon>
        <taxon>Fungi</taxon>
        <taxon>Fungi incertae sedis</taxon>
        <taxon>Mucoromycota</taxon>
        <taxon>Glomeromycotina</taxon>
        <taxon>Glomeromycetes</taxon>
        <taxon>Glomerales</taxon>
        <taxon>Glomeraceae</taxon>
        <taxon>Funneliformis</taxon>
    </lineage>
</organism>